<gene>
    <name evidence="2" type="ORF">AMON00008_LOCUS6689</name>
</gene>
<reference evidence="2" key="1">
    <citation type="submission" date="2021-01" db="EMBL/GenBank/DDBJ databases">
        <authorList>
            <person name="Corre E."/>
            <person name="Pelletier E."/>
            <person name="Niang G."/>
            <person name="Scheremetjew M."/>
            <person name="Finn R."/>
            <person name="Kale V."/>
            <person name="Holt S."/>
            <person name="Cochrane G."/>
            <person name="Meng A."/>
            <person name="Brown T."/>
            <person name="Cohen L."/>
        </authorList>
    </citation>
    <scope>NUCLEOTIDE SEQUENCE</scope>
    <source>
        <strain evidence="2">CCMP3105</strain>
    </source>
</reference>
<feature type="compositionally biased region" description="Basic and acidic residues" evidence="1">
    <location>
        <begin position="157"/>
        <end position="176"/>
    </location>
</feature>
<dbReference type="AlphaFoldDB" id="A0A7S4UH54"/>
<sequence length="238" mass="24603">MAEAASDDEADPDNPGALRWDEAYRIAHRCAGVIEDIRSSPIPPERKEELLSQTEDVLGIAASSVDRAARAVAADSGAPAATEGRPPGGRTVVVESEPLGPPERPRAAQTRRRTGGGAAKVGGPARGGEPRCETSACEDGHRGAAEDGLRGGASPRVAEDGSCREESSKAAEEVSCREASPGATDDIWYGAAEDECRGDASARAAEDNRIADDGSRREIPLRAAEDGTSEAAGLDAMD</sequence>
<feature type="compositionally biased region" description="Gly residues" evidence="1">
    <location>
        <begin position="115"/>
        <end position="126"/>
    </location>
</feature>
<protein>
    <submittedName>
        <fullName evidence="2">Uncharacterized protein</fullName>
    </submittedName>
</protein>
<dbReference type="EMBL" id="HBNR01010249">
    <property type="protein sequence ID" value="CAE4567070.1"/>
    <property type="molecule type" value="Transcribed_RNA"/>
</dbReference>
<feature type="region of interest" description="Disordered" evidence="1">
    <location>
        <begin position="73"/>
        <end position="184"/>
    </location>
</feature>
<name>A0A7S4UH54_9DINO</name>
<evidence type="ECO:0000313" key="2">
    <source>
        <dbReference type="EMBL" id="CAE4567070.1"/>
    </source>
</evidence>
<evidence type="ECO:0000256" key="1">
    <source>
        <dbReference type="SAM" id="MobiDB-lite"/>
    </source>
</evidence>
<feature type="region of interest" description="Disordered" evidence="1">
    <location>
        <begin position="197"/>
        <end position="238"/>
    </location>
</feature>
<organism evidence="2">
    <name type="scientific">Alexandrium monilatum</name>
    <dbReference type="NCBI Taxonomy" id="311494"/>
    <lineage>
        <taxon>Eukaryota</taxon>
        <taxon>Sar</taxon>
        <taxon>Alveolata</taxon>
        <taxon>Dinophyceae</taxon>
        <taxon>Gonyaulacales</taxon>
        <taxon>Pyrocystaceae</taxon>
        <taxon>Alexandrium</taxon>
    </lineage>
</organism>
<proteinExistence type="predicted"/>
<feature type="compositionally biased region" description="Basic and acidic residues" evidence="1">
    <location>
        <begin position="128"/>
        <end position="149"/>
    </location>
</feature>
<accession>A0A7S4UH54</accession>
<feature type="compositionally biased region" description="Basic and acidic residues" evidence="1">
    <location>
        <begin position="197"/>
        <end position="225"/>
    </location>
</feature>